<organism evidence="1 2">
    <name type="scientific">Naganishia vaughanmartiniae</name>
    <dbReference type="NCBI Taxonomy" id="1424756"/>
    <lineage>
        <taxon>Eukaryota</taxon>
        <taxon>Fungi</taxon>
        <taxon>Dikarya</taxon>
        <taxon>Basidiomycota</taxon>
        <taxon>Agaricomycotina</taxon>
        <taxon>Tremellomycetes</taxon>
        <taxon>Filobasidiales</taxon>
        <taxon>Filobasidiaceae</taxon>
        <taxon>Naganishia</taxon>
    </lineage>
</organism>
<evidence type="ECO:0000313" key="1">
    <source>
        <dbReference type="EMBL" id="KAJ9124344.1"/>
    </source>
</evidence>
<evidence type="ECO:0000313" key="2">
    <source>
        <dbReference type="Proteomes" id="UP001243375"/>
    </source>
</evidence>
<accession>A0ACC2XK22</accession>
<reference evidence="1" key="1">
    <citation type="submission" date="2023-04" db="EMBL/GenBank/DDBJ databases">
        <title>Draft Genome sequencing of Naganishia species isolated from polar environments using Oxford Nanopore Technology.</title>
        <authorList>
            <person name="Leo P."/>
            <person name="Venkateswaran K."/>
        </authorList>
    </citation>
    <scope>NUCLEOTIDE SEQUENCE</scope>
    <source>
        <strain evidence="1">MNA-CCFEE 5425</strain>
    </source>
</reference>
<dbReference type="EMBL" id="JASBWU010000002">
    <property type="protein sequence ID" value="KAJ9124344.1"/>
    <property type="molecule type" value="Genomic_DNA"/>
</dbReference>
<keyword evidence="2" id="KW-1185">Reference proteome</keyword>
<proteinExistence type="predicted"/>
<dbReference type="Proteomes" id="UP001243375">
    <property type="component" value="Unassembled WGS sequence"/>
</dbReference>
<protein>
    <submittedName>
        <fullName evidence="1">Uncharacterized protein</fullName>
    </submittedName>
</protein>
<name>A0ACC2XK22_9TREE</name>
<comment type="caution">
    <text evidence="1">The sequence shown here is derived from an EMBL/GenBank/DDBJ whole genome shotgun (WGS) entry which is preliminary data.</text>
</comment>
<sequence>MRQHEHVILLRNASSIDPQQDAAAGQTTADPYEFAITARGLLPHTLPVLGQEFVNVSRLQEVFQHPEDWAAVVATSKRAGEAWVDAIRSRPADNKEISESFPRP</sequence>
<gene>
    <name evidence="1" type="ORF">QFC22_001144</name>
</gene>